<keyword evidence="3" id="KW-1185">Reference proteome</keyword>
<evidence type="ECO:0000256" key="1">
    <source>
        <dbReference type="SAM" id="MobiDB-lite"/>
    </source>
</evidence>
<reference evidence="2" key="1">
    <citation type="submission" date="2020-04" db="EMBL/GenBank/DDBJ databases">
        <title>Analysis of mating type loci in Filobasidium floriforme.</title>
        <authorList>
            <person name="Nowrousian M."/>
        </authorList>
    </citation>
    <scope>NUCLEOTIDE SEQUENCE</scope>
    <source>
        <strain evidence="2">CBS 6242</strain>
    </source>
</reference>
<comment type="caution">
    <text evidence="2">The sequence shown here is derived from an EMBL/GenBank/DDBJ whole genome shotgun (WGS) entry which is preliminary data.</text>
</comment>
<organism evidence="2 3">
    <name type="scientific">Filobasidium floriforme</name>
    <dbReference type="NCBI Taxonomy" id="5210"/>
    <lineage>
        <taxon>Eukaryota</taxon>
        <taxon>Fungi</taxon>
        <taxon>Dikarya</taxon>
        <taxon>Basidiomycota</taxon>
        <taxon>Agaricomycotina</taxon>
        <taxon>Tremellomycetes</taxon>
        <taxon>Filobasidiales</taxon>
        <taxon>Filobasidiaceae</taxon>
        <taxon>Filobasidium</taxon>
    </lineage>
</organism>
<accession>A0A8K0JGL5</accession>
<protein>
    <submittedName>
        <fullName evidence="2">Uncharacterized protein</fullName>
    </submittedName>
</protein>
<name>A0A8K0JGL5_9TREE</name>
<proteinExistence type="predicted"/>
<evidence type="ECO:0000313" key="3">
    <source>
        <dbReference type="Proteomes" id="UP000812966"/>
    </source>
</evidence>
<feature type="compositionally biased region" description="Basic and acidic residues" evidence="1">
    <location>
        <begin position="31"/>
        <end position="43"/>
    </location>
</feature>
<gene>
    <name evidence="2" type="ORF">FFLO_05846</name>
</gene>
<evidence type="ECO:0000313" key="2">
    <source>
        <dbReference type="EMBL" id="KAG7528988.1"/>
    </source>
</evidence>
<dbReference type="AlphaFoldDB" id="A0A8K0JGL5"/>
<feature type="region of interest" description="Disordered" evidence="1">
    <location>
        <begin position="31"/>
        <end position="52"/>
    </location>
</feature>
<dbReference type="Proteomes" id="UP000812966">
    <property type="component" value="Unassembled WGS sequence"/>
</dbReference>
<sequence length="378" mass="43118">MSISQDMDQPNLRLPIELVVNIIKESLDLRRRSRGGRRDDPPRRYPSTSTQENAVGSLVRSCKLFASIIIPRLYRDVILRNQYSVEVFLDRARFSSLVHTKTLHIDFFAVQDLRDKAYLYTERLPKLVDLRRMQTHFHTPREVAGRYPNIDGGVDYTDDVATYMEAWEFLHKPCLKHLEINGDIAKHLLPDLLSYLTPERLVINGFHLGNSRSTLPYSYLAQADVAAFRLEGDVTLHCDMNFDFQDERDFQDLLLDPDIYSEPKLKSLTLTVGWWQYELADTSIKAKGPLHNLVECFIDLICNGGTITISPNLLANSPNRHAYCFAEAIDPVVTRGGYPDVYFPNECACGNGKETRCECTKALVTARQHSSSKSISSR</sequence>
<dbReference type="EMBL" id="JABELV010000161">
    <property type="protein sequence ID" value="KAG7528988.1"/>
    <property type="molecule type" value="Genomic_DNA"/>
</dbReference>